<dbReference type="PROSITE" id="PS50921">
    <property type="entry name" value="ANTAR"/>
    <property type="match status" value="1"/>
</dbReference>
<dbReference type="PANTHER" id="PTHR43367:SF1">
    <property type="entry name" value="TWO-COMPONENT RESPONSE REGULATOR-LIKE APRR6-RELATED"/>
    <property type="match status" value="1"/>
</dbReference>
<keyword evidence="1" id="KW-0597">Phosphoprotein</keyword>
<dbReference type="PANTHER" id="PTHR43367">
    <property type="match status" value="1"/>
</dbReference>
<dbReference type="InterPro" id="IPR008327">
    <property type="entry name" value="Sig_transdc_resp-reg_antiterm"/>
</dbReference>
<dbReference type="PIRSF" id="PIRSF036382">
    <property type="entry name" value="RR_antiterm"/>
    <property type="match status" value="1"/>
</dbReference>
<dbReference type="InterPro" id="IPR005561">
    <property type="entry name" value="ANTAR"/>
</dbReference>
<evidence type="ECO:0000313" key="5">
    <source>
        <dbReference type="Proteomes" id="UP000178776"/>
    </source>
</evidence>
<dbReference type="GeneID" id="68839824"/>
<dbReference type="Gene3D" id="3.40.50.2300">
    <property type="match status" value="1"/>
</dbReference>
<dbReference type="AlphaFoldDB" id="A0A1D9LBX1"/>
<dbReference type="InterPro" id="IPR011006">
    <property type="entry name" value="CheY-like_superfamily"/>
</dbReference>
<dbReference type="Gene3D" id="1.10.10.10">
    <property type="entry name" value="Winged helix-like DNA-binding domain superfamily/Winged helix DNA-binding domain"/>
    <property type="match status" value="1"/>
</dbReference>
<dbReference type="SMART" id="SM00448">
    <property type="entry name" value="REC"/>
    <property type="match status" value="1"/>
</dbReference>
<gene>
    <name evidence="4" type="ORF">BKX93_01100</name>
</gene>
<dbReference type="SMART" id="SM01012">
    <property type="entry name" value="ANTAR"/>
    <property type="match status" value="1"/>
</dbReference>
<dbReference type="PROSITE" id="PS50110">
    <property type="entry name" value="RESPONSE_REGULATORY"/>
    <property type="match status" value="1"/>
</dbReference>
<dbReference type="RefSeq" id="WP_070978228.1">
    <property type="nucleotide sequence ID" value="NZ_CP017707.1"/>
</dbReference>
<sequence>MDPSAPLRLLLVNDTDRPMRQLRDAFADAGYLVIAQADGAAELLRLAESERPDVIIVDTESPTRDTLEQLALMERSAPRPVVMFAEHGGVPAIQAAVRAGVTAYIVDHVSAERLAPIIDMARVKFEEDAALKRKLADMERQLAERKLIERAKGILMRRRRLGEEEAYALLRSQAMRSGLRLADLALQLIHASELLD</sequence>
<feature type="modified residue" description="4-aspartylphosphate" evidence="1">
    <location>
        <position position="58"/>
    </location>
</feature>
<dbReference type="GO" id="GO:0000160">
    <property type="term" value="P:phosphorelay signal transduction system"/>
    <property type="evidence" value="ECO:0007669"/>
    <property type="project" value="InterPro"/>
</dbReference>
<evidence type="ECO:0000256" key="1">
    <source>
        <dbReference type="PROSITE-ProRule" id="PRU00169"/>
    </source>
</evidence>
<dbReference type="GO" id="GO:0003723">
    <property type="term" value="F:RNA binding"/>
    <property type="evidence" value="ECO:0007669"/>
    <property type="project" value="InterPro"/>
</dbReference>
<organism evidence="4 5">
    <name type="scientific">Chromobacterium vaccinii</name>
    <dbReference type="NCBI Taxonomy" id="1108595"/>
    <lineage>
        <taxon>Bacteria</taxon>
        <taxon>Pseudomonadati</taxon>
        <taxon>Pseudomonadota</taxon>
        <taxon>Betaproteobacteria</taxon>
        <taxon>Neisseriales</taxon>
        <taxon>Chromobacteriaceae</taxon>
        <taxon>Chromobacterium</taxon>
    </lineage>
</organism>
<reference evidence="4 5" key="1">
    <citation type="submission" date="2016-10" db="EMBL/GenBank/DDBJ databases">
        <title>Chromobacterium muskegensis sp. nov., an insecticidal bacterium isolated from Sphagnum bogs.</title>
        <authorList>
            <person name="Sparks M.E."/>
            <person name="Blackburn M.B."/>
            <person name="Gundersen-Rindal D.E."/>
            <person name="Mitchell A."/>
            <person name="Farrar R."/>
            <person name="Kuhar D."/>
        </authorList>
    </citation>
    <scope>NUCLEOTIDE SEQUENCE [LARGE SCALE GENOMIC DNA]</scope>
    <source>
        <strain evidence="4 5">21-1</strain>
    </source>
</reference>
<dbReference type="KEGG" id="cvc:BKX93_01100"/>
<dbReference type="Pfam" id="PF03861">
    <property type="entry name" value="ANTAR"/>
    <property type="match status" value="1"/>
</dbReference>
<dbReference type="Pfam" id="PF00072">
    <property type="entry name" value="Response_reg"/>
    <property type="match status" value="1"/>
</dbReference>
<protein>
    <submittedName>
        <fullName evidence="4">Response regulator</fullName>
    </submittedName>
</protein>
<evidence type="ECO:0000313" key="4">
    <source>
        <dbReference type="EMBL" id="AOZ48730.1"/>
    </source>
</evidence>
<dbReference type="Proteomes" id="UP000178776">
    <property type="component" value="Chromosome"/>
</dbReference>
<evidence type="ECO:0000259" key="3">
    <source>
        <dbReference type="PROSITE" id="PS50921"/>
    </source>
</evidence>
<proteinExistence type="predicted"/>
<accession>A0A1D9LBX1</accession>
<dbReference type="EMBL" id="CP017707">
    <property type="protein sequence ID" value="AOZ48730.1"/>
    <property type="molecule type" value="Genomic_DNA"/>
</dbReference>
<name>A0A1D9LBX1_9NEIS</name>
<feature type="domain" description="ANTAR" evidence="3">
    <location>
        <begin position="128"/>
        <end position="189"/>
    </location>
</feature>
<dbReference type="InterPro" id="IPR036388">
    <property type="entry name" value="WH-like_DNA-bd_sf"/>
</dbReference>
<dbReference type="SUPFAM" id="SSF52172">
    <property type="entry name" value="CheY-like"/>
    <property type="match status" value="1"/>
</dbReference>
<feature type="domain" description="Response regulatory" evidence="2">
    <location>
        <begin position="8"/>
        <end position="122"/>
    </location>
</feature>
<evidence type="ECO:0000259" key="2">
    <source>
        <dbReference type="PROSITE" id="PS50110"/>
    </source>
</evidence>
<dbReference type="InterPro" id="IPR001789">
    <property type="entry name" value="Sig_transdc_resp-reg_receiver"/>
</dbReference>
<dbReference type="STRING" id="1108595.BKX93_01100"/>